<dbReference type="SUPFAM" id="SSF51338">
    <property type="entry name" value="Composite domain of metallo-dependent hydrolases"/>
    <property type="match status" value="1"/>
</dbReference>
<dbReference type="GO" id="GO:0019556">
    <property type="term" value="P:L-histidine catabolic process to glutamate and formamide"/>
    <property type="evidence" value="ECO:0007669"/>
    <property type="project" value="UniProtKB-UniRule"/>
</dbReference>
<dbReference type="Proteomes" id="UP000215459">
    <property type="component" value="Unassembled WGS sequence"/>
</dbReference>
<accession>A0A235B1T1</accession>
<dbReference type="NCBIfam" id="TIGR01224">
    <property type="entry name" value="hutI"/>
    <property type="match status" value="1"/>
</dbReference>
<gene>
    <name evidence="7" type="primary">hutI</name>
    <name evidence="9" type="ORF">CHM34_17435</name>
</gene>
<feature type="binding site" evidence="7">
    <location>
        <position position="356"/>
    </location>
    <ligand>
        <name>N-formimidoyl-L-glutamate</name>
        <dbReference type="ChEBI" id="CHEBI:58928"/>
    </ligand>
</feature>
<keyword evidence="2 7" id="KW-0479">Metal-binding</keyword>
<keyword evidence="6 7" id="KW-0408">Iron</keyword>
<dbReference type="Gene3D" id="3.20.20.140">
    <property type="entry name" value="Metal-dependent hydrolases"/>
    <property type="match status" value="1"/>
</dbReference>
<dbReference type="GO" id="GO:0019557">
    <property type="term" value="P:L-histidine catabolic process to glutamate and formate"/>
    <property type="evidence" value="ECO:0007669"/>
    <property type="project" value="UniProtKB-UniPathway"/>
</dbReference>
<evidence type="ECO:0000313" key="9">
    <source>
        <dbReference type="EMBL" id="OYD06243.1"/>
    </source>
</evidence>
<comment type="cofactor">
    <cofactor evidence="7">
        <name>Zn(2+)</name>
        <dbReference type="ChEBI" id="CHEBI:29105"/>
    </cofactor>
    <cofactor evidence="7">
        <name>Fe(3+)</name>
        <dbReference type="ChEBI" id="CHEBI:29034"/>
    </cofactor>
    <text evidence="7">Binds 1 zinc or iron ion per subunit.</text>
</comment>
<feature type="binding site" evidence="7">
    <location>
        <position position="119"/>
    </location>
    <ligand>
        <name>4-imidazolone-5-propanoate</name>
        <dbReference type="ChEBI" id="CHEBI:77893"/>
    </ligand>
</feature>
<dbReference type="EMBL" id="NOWF01000015">
    <property type="protein sequence ID" value="OYD06243.1"/>
    <property type="molecule type" value="Genomic_DNA"/>
</dbReference>
<dbReference type="GO" id="GO:0005737">
    <property type="term" value="C:cytoplasm"/>
    <property type="evidence" value="ECO:0007669"/>
    <property type="project" value="UniProtKB-SubCell"/>
</dbReference>
<evidence type="ECO:0000256" key="1">
    <source>
        <dbReference type="ARBA" id="ARBA00012864"/>
    </source>
</evidence>
<comment type="similarity">
    <text evidence="7">Belongs to the metallo-dependent hydrolases superfamily. HutI family.</text>
</comment>
<feature type="binding site" evidence="7">
    <location>
        <position position="280"/>
    </location>
    <ligand>
        <name>Zn(2+)</name>
        <dbReference type="ChEBI" id="CHEBI:29105"/>
    </ligand>
</feature>
<sequence>MIRPFKPPGRKAYASRCYRKGEIPLNSKPLLIRQARQLVTLKGSSDAPLRGKDMEALQIVEDGSVWIEEGIIRLADQDEAVLRQVGDRVREAEVIDATGCLVTPGLVDPHTHLVFAGSRENEFEMRLKGSTYMEIMNAGGGIHATTSATQKADRDQIFRESRKRLNQFVTHGVTTVEAKSGYGLTLEHELKQLEVAKELDRDHPVDVISTFMGAHAVPAAYKDRPDDFVDQVIEEMIPEVARRKIAEFNDVFCERGVFTPEQSRRILEAGRKHGLLPKIHADEIEPCGGAELAAELGAVSADHLLQASEEGIQRMAEKGVVAVLLPGTAFFLMAESADGRKMVDAGVPVALSTDCNPGSSPTVSLPLMMNLGCLKMGMTPAEVLTASTINAAHAIRRGHEIGSVEPGKKADLTIFDVSNYMSLQYRYGSHHVNTVIKNGQVVVRNGEPSPAVTSASY</sequence>
<evidence type="ECO:0000256" key="4">
    <source>
        <dbReference type="ARBA" id="ARBA00022808"/>
    </source>
</evidence>
<feature type="binding site" evidence="7">
    <location>
        <position position="354"/>
    </location>
    <ligand>
        <name>Zn(2+)</name>
        <dbReference type="ChEBI" id="CHEBI:29105"/>
    </ligand>
</feature>
<feature type="binding site" evidence="7">
    <location>
        <position position="215"/>
    </location>
    <ligand>
        <name>4-imidazolone-5-propanoate</name>
        <dbReference type="ChEBI" id="CHEBI:77893"/>
    </ligand>
</feature>
<dbReference type="CDD" id="cd01296">
    <property type="entry name" value="Imidazolone-5PH"/>
    <property type="match status" value="1"/>
</dbReference>
<comment type="subcellular location">
    <subcellularLocation>
        <location evidence="7">Cytoplasm</location>
    </subcellularLocation>
</comment>
<dbReference type="InterPro" id="IPR011059">
    <property type="entry name" value="Metal-dep_hydrolase_composite"/>
</dbReference>
<feature type="binding site" evidence="7">
    <location>
        <position position="359"/>
    </location>
    <ligand>
        <name>4-imidazolone-5-propanoate</name>
        <dbReference type="ChEBI" id="CHEBI:77893"/>
    </ligand>
</feature>
<feature type="binding site" evidence="7">
    <location>
        <position position="283"/>
    </location>
    <ligand>
        <name>4-imidazolone-5-propanoate</name>
        <dbReference type="ChEBI" id="CHEBI:77893"/>
    </ligand>
</feature>
<evidence type="ECO:0000256" key="6">
    <source>
        <dbReference type="ARBA" id="ARBA00023004"/>
    </source>
</evidence>
<comment type="function">
    <text evidence="7">Catalyzes the hydrolytic cleavage of the carbon-nitrogen bond in imidazolone-5-propanoate to yield N-formimidoyl-L-glutamate. It is the third step in the universal histidine degradation pathway.</text>
</comment>
<evidence type="ECO:0000256" key="2">
    <source>
        <dbReference type="ARBA" id="ARBA00022723"/>
    </source>
</evidence>
<protein>
    <recommendedName>
        <fullName evidence="1 7">Imidazolonepropionase</fullName>
        <ecNumber evidence="1 7">3.5.2.7</ecNumber>
    </recommendedName>
    <alternativeName>
        <fullName evidence="7">Imidazolone-5-propionate hydrolase</fullName>
    </alternativeName>
</protein>
<evidence type="ECO:0000256" key="7">
    <source>
        <dbReference type="HAMAP-Rule" id="MF_00372"/>
    </source>
</evidence>
<dbReference type="GO" id="GO:0008270">
    <property type="term" value="F:zinc ion binding"/>
    <property type="evidence" value="ECO:0007669"/>
    <property type="project" value="UniProtKB-UniRule"/>
</dbReference>
<keyword evidence="10" id="KW-1185">Reference proteome</keyword>
<feature type="domain" description="Amidohydrolase-related" evidence="8">
    <location>
        <begin position="101"/>
        <end position="442"/>
    </location>
</feature>
<dbReference type="SUPFAM" id="SSF51556">
    <property type="entry name" value="Metallo-dependent hydrolases"/>
    <property type="match status" value="1"/>
</dbReference>
<dbReference type="InterPro" id="IPR006680">
    <property type="entry name" value="Amidohydro-rel"/>
</dbReference>
<feature type="binding site" evidence="7">
    <location>
        <position position="112"/>
    </location>
    <ligand>
        <name>Fe(3+)</name>
        <dbReference type="ChEBI" id="CHEBI:29034"/>
    </ligand>
</feature>
<evidence type="ECO:0000259" key="8">
    <source>
        <dbReference type="Pfam" id="PF01979"/>
    </source>
</evidence>
<dbReference type="OrthoDB" id="9776455at2"/>
<comment type="catalytic activity">
    <reaction evidence="7">
        <text>4-imidazolone-5-propanoate + H2O = N-formimidoyl-L-glutamate</text>
        <dbReference type="Rhea" id="RHEA:23660"/>
        <dbReference type="ChEBI" id="CHEBI:15377"/>
        <dbReference type="ChEBI" id="CHEBI:58928"/>
        <dbReference type="ChEBI" id="CHEBI:77893"/>
        <dbReference type="EC" id="3.5.2.7"/>
    </reaction>
</comment>
<dbReference type="Gene3D" id="2.30.40.10">
    <property type="entry name" value="Urease, subunit C, domain 1"/>
    <property type="match status" value="1"/>
</dbReference>
<dbReference type="InterPro" id="IPR032466">
    <property type="entry name" value="Metal_Hydrolase"/>
</dbReference>
<keyword evidence="5 7" id="KW-0862">Zinc</keyword>
<evidence type="ECO:0000256" key="5">
    <source>
        <dbReference type="ARBA" id="ARBA00022833"/>
    </source>
</evidence>
<feature type="binding site" evidence="7">
    <location>
        <position position="110"/>
    </location>
    <ligand>
        <name>Fe(3+)</name>
        <dbReference type="ChEBI" id="CHEBI:29034"/>
    </ligand>
</feature>
<evidence type="ECO:0000256" key="3">
    <source>
        <dbReference type="ARBA" id="ARBA00022801"/>
    </source>
</evidence>
<keyword evidence="7" id="KW-0963">Cytoplasm</keyword>
<feature type="binding site" evidence="7">
    <location>
        <position position="354"/>
    </location>
    <ligand>
        <name>Fe(3+)</name>
        <dbReference type="ChEBI" id="CHEBI:29034"/>
    </ligand>
</feature>
<keyword evidence="3 7" id="KW-0378">Hydrolase</keyword>
<organism evidence="9 10">
    <name type="scientific">Paludifilum halophilum</name>
    <dbReference type="NCBI Taxonomy" id="1642702"/>
    <lineage>
        <taxon>Bacteria</taxon>
        <taxon>Bacillati</taxon>
        <taxon>Bacillota</taxon>
        <taxon>Bacilli</taxon>
        <taxon>Bacillales</taxon>
        <taxon>Thermoactinomycetaceae</taxon>
        <taxon>Paludifilum</taxon>
    </lineage>
</organism>
<name>A0A235B1T1_9BACL</name>
<feature type="binding site" evidence="7">
    <location>
        <position position="358"/>
    </location>
    <ligand>
        <name>N-formimidoyl-L-glutamate</name>
        <dbReference type="ChEBI" id="CHEBI:58928"/>
    </ligand>
</feature>
<dbReference type="UniPathway" id="UPA00379">
    <property type="reaction ID" value="UER00551"/>
</dbReference>
<reference evidence="9 10" key="1">
    <citation type="submission" date="2017-07" db="EMBL/GenBank/DDBJ databases">
        <title>The genome sequence of Paludifilum halophilum highlights mechanisms for microbial adaptation to high salt environemnts.</title>
        <authorList>
            <person name="Belbahri L."/>
        </authorList>
    </citation>
    <scope>NUCLEOTIDE SEQUENCE [LARGE SCALE GENOMIC DNA]</scope>
    <source>
        <strain evidence="9 10">DSM 102817</strain>
    </source>
</reference>
<proteinExistence type="inferred from homology"/>
<dbReference type="PANTHER" id="PTHR42752">
    <property type="entry name" value="IMIDAZOLONEPROPIONASE"/>
    <property type="match status" value="1"/>
</dbReference>
<feature type="binding site" evidence="7">
    <location>
        <position position="182"/>
    </location>
    <ligand>
        <name>4-imidazolone-5-propanoate</name>
        <dbReference type="ChEBI" id="CHEBI:77893"/>
    </ligand>
</feature>
<feature type="binding site" evidence="7">
    <location>
        <position position="182"/>
    </location>
    <ligand>
        <name>N-formimidoyl-L-glutamate</name>
        <dbReference type="ChEBI" id="CHEBI:58928"/>
    </ligand>
</feature>
<feature type="binding site" evidence="7">
    <location>
        <position position="110"/>
    </location>
    <ligand>
        <name>Zn(2+)</name>
        <dbReference type="ChEBI" id="CHEBI:29105"/>
    </ligand>
</feature>
<comment type="pathway">
    <text evidence="7">Amino-acid degradation; L-histidine degradation into L-glutamate; N-formimidoyl-L-glutamate from L-histidine: step 3/3.</text>
</comment>
<dbReference type="InterPro" id="IPR005920">
    <property type="entry name" value="HutI"/>
</dbReference>
<dbReference type="AlphaFoldDB" id="A0A235B1T1"/>
<evidence type="ECO:0000313" key="10">
    <source>
        <dbReference type="Proteomes" id="UP000215459"/>
    </source>
</evidence>
<dbReference type="GO" id="GO:0050480">
    <property type="term" value="F:imidazolonepropionase activity"/>
    <property type="evidence" value="ECO:0007669"/>
    <property type="project" value="UniProtKB-UniRule"/>
</dbReference>
<dbReference type="GO" id="GO:0005506">
    <property type="term" value="F:iron ion binding"/>
    <property type="evidence" value="ECO:0007669"/>
    <property type="project" value="UniProtKB-UniRule"/>
</dbReference>
<dbReference type="HAMAP" id="MF_00372">
    <property type="entry name" value="HutI"/>
    <property type="match status" value="1"/>
</dbReference>
<dbReference type="Pfam" id="PF01979">
    <property type="entry name" value="Amidohydro_1"/>
    <property type="match status" value="1"/>
</dbReference>
<dbReference type="FunFam" id="3.20.20.140:FF:000007">
    <property type="entry name" value="Imidazolonepropionase"/>
    <property type="match status" value="1"/>
</dbReference>
<keyword evidence="4 7" id="KW-0369">Histidine metabolism</keyword>
<feature type="binding site" evidence="7">
    <location>
        <position position="280"/>
    </location>
    <ligand>
        <name>Fe(3+)</name>
        <dbReference type="ChEBI" id="CHEBI:29034"/>
    </ligand>
</feature>
<dbReference type="EC" id="3.5.2.7" evidence="1 7"/>
<feature type="binding site" evidence="7">
    <location>
        <position position="112"/>
    </location>
    <ligand>
        <name>Zn(2+)</name>
        <dbReference type="ChEBI" id="CHEBI:29105"/>
    </ligand>
</feature>
<dbReference type="PANTHER" id="PTHR42752:SF1">
    <property type="entry name" value="IMIDAZOLONEPROPIONASE-RELATED"/>
    <property type="match status" value="1"/>
</dbReference>
<comment type="caution">
    <text evidence="9">The sequence shown here is derived from an EMBL/GenBank/DDBJ whole genome shotgun (WGS) entry which is preliminary data.</text>
</comment>